<evidence type="ECO:0000256" key="1">
    <source>
        <dbReference type="SAM" id="MobiDB-lite"/>
    </source>
</evidence>
<feature type="region of interest" description="Disordered" evidence="1">
    <location>
        <begin position="121"/>
        <end position="143"/>
    </location>
</feature>
<comment type="caution">
    <text evidence="2">The sequence shown here is derived from an EMBL/GenBank/DDBJ whole genome shotgun (WGS) entry which is preliminary data.</text>
</comment>
<protein>
    <submittedName>
        <fullName evidence="2">(raccoon dog) hypothetical protein</fullName>
    </submittedName>
</protein>
<sequence length="143" mass="16107">MAGQPRWRTFVSQQGCGLVSNFLLFKRWDCPAPLHLYSGPSAWPPHTQTLCLSLWLDWPSEHSHPAPSHSPAASLSLAWQGDWQDTHVLRHLCSQCQGAALESCHSERGWQCLSRDQNKPCPIPHPQPKSHAPTPRVWNPARP</sequence>
<proteinExistence type="predicted"/>
<evidence type="ECO:0000313" key="3">
    <source>
        <dbReference type="Proteomes" id="UP000645828"/>
    </source>
</evidence>
<reference evidence="2" key="1">
    <citation type="submission" date="2020-12" db="EMBL/GenBank/DDBJ databases">
        <authorList>
            <consortium name="Molecular Ecology Group"/>
        </authorList>
    </citation>
    <scope>NUCLEOTIDE SEQUENCE</scope>
    <source>
        <strain evidence="2">TBG_1078</strain>
    </source>
</reference>
<accession>A0A811Y5P3</accession>
<dbReference type="Proteomes" id="UP000645828">
    <property type="component" value="Unassembled WGS sequence"/>
</dbReference>
<keyword evidence="3" id="KW-1185">Reference proteome</keyword>
<name>A0A811Y5P3_NYCPR</name>
<evidence type="ECO:0000313" key="2">
    <source>
        <dbReference type="EMBL" id="CAD7669551.1"/>
    </source>
</evidence>
<dbReference type="AlphaFoldDB" id="A0A811Y5P3"/>
<gene>
    <name evidence="2" type="ORF">NYPRO_LOCUS2345</name>
</gene>
<organism evidence="2 3">
    <name type="scientific">Nyctereutes procyonoides</name>
    <name type="common">Raccoon dog</name>
    <name type="synonym">Canis procyonoides</name>
    <dbReference type="NCBI Taxonomy" id="34880"/>
    <lineage>
        <taxon>Eukaryota</taxon>
        <taxon>Metazoa</taxon>
        <taxon>Chordata</taxon>
        <taxon>Craniata</taxon>
        <taxon>Vertebrata</taxon>
        <taxon>Euteleostomi</taxon>
        <taxon>Mammalia</taxon>
        <taxon>Eutheria</taxon>
        <taxon>Laurasiatheria</taxon>
        <taxon>Carnivora</taxon>
        <taxon>Caniformia</taxon>
        <taxon>Canidae</taxon>
        <taxon>Nyctereutes</taxon>
    </lineage>
</organism>
<dbReference type="EMBL" id="CAJHUB010000653">
    <property type="protein sequence ID" value="CAD7669551.1"/>
    <property type="molecule type" value="Genomic_DNA"/>
</dbReference>